<reference evidence="1 3" key="1">
    <citation type="journal article" date="2019" name="Sci. Rep.">
        <title>Orb-weaving spider Araneus ventricosus genome elucidates the spidroin gene catalogue.</title>
        <authorList>
            <person name="Kono N."/>
            <person name="Nakamura H."/>
            <person name="Ohtoshi R."/>
            <person name="Moran D.A.P."/>
            <person name="Shinohara A."/>
            <person name="Yoshida Y."/>
            <person name="Fujiwara M."/>
            <person name="Mori M."/>
            <person name="Tomita M."/>
            <person name="Arakawa K."/>
        </authorList>
    </citation>
    <scope>NUCLEOTIDE SEQUENCE [LARGE SCALE GENOMIC DNA]</scope>
</reference>
<dbReference type="EMBL" id="BGPR01022507">
    <property type="protein sequence ID" value="GBN88874.1"/>
    <property type="molecule type" value="Genomic_DNA"/>
</dbReference>
<evidence type="ECO:0000313" key="2">
    <source>
        <dbReference type="EMBL" id="GBO03156.1"/>
    </source>
</evidence>
<gene>
    <name evidence="1" type="ORF">AVEN_15339_1</name>
    <name evidence="2" type="ORF">AVEN_4922_1</name>
</gene>
<organism evidence="1 3">
    <name type="scientific">Araneus ventricosus</name>
    <name type="common">Orbweaver spider</name>
    <name type="synonym">Epeira ventricosa</name>
    <dbReference type="NCBI Taxonomy" id="182803"/>
    <lineage>
        <taxon>Eukaryota</taxon>
        <taxon>Metazoa</taxon>
        <taxon>Ecdysozoa</taxon>
        <taxon>Arthropoda</taxon>
        <taxon>Chelicerata</taxon>
        <taxon>Arachnida</taxon>
        <taxon>Araneae</taxon>
        <taxon>Araneomorphae</taxon>
        <taxon>Entelegynae</taxon>
        <taxon>Araneoidea</taxon>
        <taxon>Araneidae</taxon>
        <taxon>Araneus</taxon>
    </lineage>
</organism>
<proteinExistence type="predicted"/>
<accession>A0A4Y2SKU2</accession>
<dbReference type="Proteomes" id="UP000499080">
    <property type="component" value="Unassembled WGS sequence"/>
</dbReference>
<sequence>SGGLVVRAIAFYLHERGFDPRLGEVRSFVTILHRNRPIRYIPYKKLPIAMVLMTRLPENFCRSYIGINRHEECCKDGENLGRVRRWDILFKGGGNGGG</sequence>
<evidence type="ECO:0000313" key="1">
    <source>
        <dbReference type="EMBL" id="GBN88874.1"/>
    </source>
</evidence>
<evidence type="ECO:0000313" key="3">
    <source>
        <dbReference type="Proteomes" id="UP000499080"/>
    </source>
</evidence>
<name>A0A4Y2SKU2_ARAVE</name>
<dbReference type="AlphaFoldDB" id="A0A4Y2SKU2"/>
<feature type="non-terminal residue" evidence="1">
    <location>
        <position position="1"/>
    </location>
</feature>
<comment type="caution">
    <text evidence="1">The sequence shown here is derived from an EMBL/GenBank/DDBJ whole genome shotgun (WGS) entry which is preliminary data.</text>
</comment>
<dbReference type="EMBL" id="BGPR01030559">
    <property type="protein sequence ID" value="GBO03156.1"/>
    <property type="molecule type" value="Genomic_DNA"/>
</dbReference>
<keyword evidence="3" id="KW-1185">Reference proteome</keyword>
<protein>
    <submittedName>
        <fullName evidence="1">Uncharacterized protein</fullName>
    </submittedName>
</protein>